<accession>A0A9D8KFJ7</accession>
<feature type="domain" description="4-vinyl reductase 4VR" evidence="1">
    <location>
        <begin position="143"/>
        <end position="204"/>
    </location>
</feature>
<dbReference type="PANTHER" id="PTHR35090">
    <property type="entry name" value="DNA-DIRECTED RNA POLYMERASE SUBUNIT I"/>
    <property type="match status" value="1"/>
</dbReference>
<gene>
    <name evidence="2" type="ORF">JW984_08680</name>
</gene>
<dbReference type="AlphaFoldDB" id="A0A9D8KFJ7"/>
<dbReference type="InterPro" id="IPR024096">
    <property type="entry name" value="NO_sig/Golgi_transp_ligand-bd"/>
</dbReference>
<dbReference type="Proteomes" id="UP000809273">
    <property type="component" value="Unassembled WGS sequence"/>
</dbReference>
<dbReference type="SUPFAM" id="SSF111126">
    <property type="entry name" value="Ligand-binding domain in the NO signalling and Golgi transport"/>
    <property type="match status" value="1"/>
</dbReference>
<comment type="caution">
    <text evidence="2">The sequence shown here is derived from an EMBL/GenBank/DDBJ whole genome shotgun (WGS) entry which is preliminary data.</text>
</comment>
<organism evidence="2 3">
    <name type="scientific">Candidatus Zymogenus saltonus</name>
    <dbReference type="NCBI Taxonomy" id="2844893"/>
    <lineage>
        <taxon>Bacteria</taxon>
        <taxon>Deltaproteobacteria</taxon>
        <taxon>Candidatus Zymogenia</taxon>
        <taxon>Candidatus Zymogeniales</taxon>
        <taxon>Candidatus Zymogenaceae</taxon>
        <taxon>Candidatus Zymogenus</taxon>
    </lineage>
</organism>
<evidence type="ECO:0000313" key="3">
    <source>
        <dbReference type="Proteomes" id="UP000809273"/>
    </source>
</evidence>
<evidence type="ECO:0000313" key="2">
    <source>
        <dbReference type="EMBL" id="MBN1573253.1"/>
    </source>
</evidence>
<dbReference type="Pfam" id="PF02830">
    <property type="entry name" value="V4R"/>
    <property type="match status" value="1"/>
</dbReference>
<reference evidence="2" key="1">
    <citation type="journal article" date="2021" name="Environ. Microbiol.">
        <title>Genomic characterization of three novel Desulfobacterota classes expand the metabolic and phylogenetic diversity of the phylum.</title>
        <authorList>
            <person name="Murphy C.L."/>
            <person name="Biggerstaff J."/>
            <person name="Eichhorn A."/>
            <person name="Ewing E."/>
            <person name="Shahan R."/>
            <person name="Soriano D."/>
            <person name="Stewart S."/>
            <person name="VanMol K."/>
            <person name="Walker R."/>
            <person name="Walters P."/>
            <person name="Elshahed M.S."/>
            <person name="Youssef N.H."/>
        </authorList>
    </citation>
    <scope>NUCLEOTIDE SEQUENCE</scope>
    <source>
        <strain evidence="2">Zod_Metabat.24</strain>
    </source>
</reference>
<name>A0A9D8KFJ7_9DELT</name>
<reference evidence="2" key="2">
    <citation type="submission" date="2021-01" db="EMBL/GenBank/DDBJ databases">
        <authorList>
            <person name="Hahn C.R."/>
            <person name="Youssef N.H."/>
            <person name="Elshahed M."/>
        </authorList>
    </citation>
    <scope>NUCLEOTIDE SEQUENCE</scope>
    <source>
        <strain evidence="2">Zod_Metabat.24</strain>
    </source>
</reference>
<proteinExistence type="predicted"/>
<sequence>MPHRGKLPNILFYITLHVCEDILGEKGMFSILKYTGLEKFIDEFPAKDLDLTHNYEDFTTITTALIEVLGENGAGSIMLEAGRRAFDLMVDVAPYLFNIEGVEPEKIAPGRRFEEFLKIYKVMTDAASNIFGDVYTILEQEVGLIYEISPCYLCEGLRTKNAICYIQVGFMAGAAEWIMGKKTVVKETLCIAKGDDRCRFVVVRPEE</sequence>
<dbReference type="PANTHER" id="PTHR35090:SF2">
    <property type="entry name" value="ARSR FAMILY TRANSCRIPTIONAL REGULATOR"/>
    <property type="match status" value="1"/>
</dbReference>
<dbReference type="Gene3D" id="3.30.1380.20">
    <property type="entry name" value="Trafficking protein particle complex subunit 3"/>
    <property type="match status" value="1"/>
</dbReference>
<evidence type="ECO:0000259" key="1">
    <source>
        <dbReference type="SMART" id="SM00989"/>
    </source>
</evidence>
<dbReference type="InterPro" id="IPR004096">
    <property type="entry name" value="V4R"/>
</dbReference>
<dbReference type="SMART" id="SM00989">
    <property type="entry name" value="V4R"/>
    <property type="match status" value="1"/>
</dbReference>
<protein>
    <recommendedName>
        <fullName evidence="1">4-vinyl reductase 4VR domain-containing protein</fullName>
    </recommendedName>
</protein>
<dbReference type="EMBL" id="JAFGIX010000046">
    <property type="protein sequence ID" value="MBN1573253.1"/>
    <property type="molecule type" value="Genomic_DNA"/>
</dbReference>